<sequence>MNNIIDFYERYDEDNRLKIDNARKIEFMVTTNILNKYIESDFNILELGAGTGAYSFYYAERGNSVLATDLTPKHVDIIKEKAKLKGDEIKLSAEIANAIDLSQYKTESFDVVTCLGPMYHLTEESDRVKCIQEALRVLKPGGVLAIAYINKHYIIHVIMAYQRKFFNRTFVDNLLNKGINKEGDENCFLTIGFFTTPIEIETFISEFNVEIIDHAATDGICSLLRDHIGELNDEEYNVWTNYMISSCREKSLLGMSNHGLLVCRKK</sequence>
<evidence type="ECO:0000313" key="2">
    <source>
        <dbReference type="EMBL" id="KIE44284.1"/>
    </source>
</evidence>
<accession>A0A0C1TU41</accession>
<keyword evidence="2" id="KW-0808">Transferase</keyword>
<dbReference type="InterPro" id="IPR041698">
    <property type="entry name" value="Methyltransf_25"/>
</dbReference>
<evidence type="ECO:0000313" key="3">
    <source>
        <dbReference type="Proteomes" id="UP000031366"/>
    </source>
</evidence>
<keyword evidence="2" id="KW-0489">Methyltransferase</keyword>
<dbReference type="Proteomes" id="UP000031366">
    <property type="component" value="Unassembled WGS sequence"/>
</dbReference>
<dbReference type="GO" id="GO:0032259">
    <property type="term" value="P:methylation"/>
    <property type="evidence" value="ECO:0007669"/>
    <property type="project" value="UniProtKB-KW"/>
</dbReference>
<proteinExistence type="predicted"/>
<reference evidence="2 3" key="1">
    <citation type="journal article" date="2015" name="Infect. Genet. Evol.">
        <title>Genomic sequences of six botulinum neurotoxin-producing strains representing three clostridial species illustrate the mobility and diversity of botulinum neurotoxin genes.</title>
        <authorList>
            <person name="Smith T.J."/>
            <person name="Hill K.K."/>
            <person name="Xie G."/>
            <person name="Foley B.T."/>
            <person name="Williamson C.H."/>
            <person name="Foster J.T."/>
            <person name="Johnson S.L."/>
            <person name="Chertkov O."/>
            <person name="Teshima H."/>
            <person name="Gibbons H.S."/>
            <person name="Johnsky L.A."/>
            <person name="Karavis M.A."/>
            <person name="Smith L.A."/>
        </authorList>
    </citation>
    <scope>NUCLEOTIDE SEQUENCE [LARGE SCALE GENOMIC DNA]</scope>
    <source>
        <strain evidence="2 3">CDC 2741</strain>
    </source>
</reference>
<dbReference type="GO" id="GO:0008168">
    <property type="term" value="F:methyltransferase activity"/>
    <property type="evidence" value="ECO:0007669"/>
    <property type="project" value="UniProtKB-KW"/>
</dbReference>
<feature type="domain" description="Methyltransferase" evidence="1">
    <location>
        <begin position="44"/>
        <end position="142"/>
    </location>
</feature>
<dbReference type="PANTHER" id="PTHR43591">
    <property type="entry name" value="METHYLTRANSFERASE"/>
    <property type="match status" value="1"/>
</dbReference>
<gene>
    <name evidence="2" type="ORF">U732_833</name>
</gene>
<dbReference type="InterPro" id="IPR029063">
    <property type="entry name" value="SAM-dependent_MTases_sf"/>
</dbReference>
<dbReference type="AlphaFoldDB" id="A0A0C1TU41"/>
<dbReference type="STRING" id="29341.RSJ17_06970"/>
<organism evidence="2 3">
    <name type="scientific">Clostridium argentinense CDC 2741</name>
    <dbReference type="NCBI Taxonomy" id="1418104"/>
    <lineage>
        <taxon>Bacteria</taxon>
        <taxon>Bacillati</taxon>
        <taxon>Bacillota</taxon>
        <taxon>Clostridia</taxon>
        <taxon>Eubacteriales</taxon>
        <taxon>Clostridiaceae</taxon>
        <taxon>Clostridium</taxon>
    </lineage>
</organism>
<dbReference type="Gene3D" id="3.40.50.150">
    <property type="entry name" value="Vaccinia Virus protein VP39"/>
    <property type="match status" value="1"/>
</dbReference>
<name>A0A0C1TU41_9CLOT</name>
<protein>
    <submittedName>
        <fullName evidence="2">Methyltransferase domain protein</fullName>
    </submittedName>
</protein>
<evidence type="ECO:0000259" key="1">
    <source>
        <dbReference type="Pfam" id="PF13649"/>
    </source>
</evidence>
<comment type="caution">
    <text evidence="2">The sequence shown here is derived from an EMBL/GenBank/DDBJ whole genome shotgun (WGS) entry which is preliminary data.</text>
</comment>
<dbReference type="Pfam" id="PF13649">
    <property type="entry name" value="Methyltransf_25"/>
    <property type="match status" value="1"/>
</dbReference>
<keyword evidence="3" id="KW-1185">Reference proteome</keyword>
<dbReference type="EMBL" id="AYSO01000020">
    <property type="protein sequence ID" value="KIE44284.1"/>
    <property type="molecule type" value="Genomic_DNA"/>
</dbReference>
<dbReference type="SUPFAM" id="SSF53335">
    <property type="entry name" value="S-adenosyl-L-methionine-dependent methyltransferases"/>
    <property type="match status" value="1"/>
</dbReference>
<dbReference type="PANTHER" id="PTHR43591:SF110">
    <property type="entry name" value="RHODANESE DOMAIN-CONTAINING PROTEIN"/>
    <property type="match status" value="1"/>
</dbReference>
<dbReference type="OrthoDB" id="9810615at2"/>
<dbReference type="CDD" id="cd02440">
    <property type="entry name" value="AdoMet_MTases"/>
    <property type="match status" value="1"/>
</dbReference>